<sequence length="286" mass="31836">MKRCLPAILSGMLLAACSVAEPPREQLSVSIEPLNFLTRQIAGDDFEINVLVPPAASPETYEPTPAQMKRVANSAAYVEIGLLDFEHNLERSIRENMSGVRIVRTADSVPVLTGGHGHGHDGHGTDPHIWTSPRNLRVMAATLLSQLESMYPDSTRYRENYERFANRMDSLDHALQAIFADGPRTFVIYHPALSYMARDYGLTQLAIEDEGKEPSGNHVRTLVDEARNARISRILYQRQFSRSTVEALASELEAETVAIDPLGYDIPSNLLFIAHSIAHDQTDRTQ</sequence>
<dbReference type="SUPFAM" id="SSF53807">
    <property type="entry name" value="Helical backbone' metal receptor"/>
    <property type="match status" value="1"/>
</dbReference>
<evidence type="ECO:0000256" key="4">
    <source>
        <dbReference type="SAM" id="SignalP"/>
    </source>
</evidence>
<reference evidence="5" key="1">
    <citation type="journal article" date="2022" name="Cell">
        <title>Design, construction, and in vivo augmentation of a complex gut microbiome.</title>
        <authorList>
            <person name="Cheng A.G."/>
            <person name="Ho P.Y."/>
            <person name="Aranda-Diaz A."/>
            <person name="Jain S."/>
            <person name="Yu F.B."/>
            <person name="Meng X."/>
            <person name="Wang M."/>
            <person name="Iakiviak M."/>
            <person name="Nagashima K."/>
            <person name="Zhao A."/>
            <person name="Murugkar P."/>
            <person name="Patil A."/>
            <person name="Atabakhsh K."/>
            <person name="Weakley A."/>
            <person name="Yan J."/>
            <person name="Brumbaugh A.R."/>
            <person name="Higginbottom S."/>
            <person name="Dimas A."/>
            <person name="Shiver A.L."/>
            <person name="Deutschbauer A."/>
            <person name="Neff N."/>
            <person name="Sonnenburg J.L."/>
            <person name="Huang K.C."/>
            <person name="Fischbach M.A."/>
        </authorList>
    </citation>
    <scope>NUCLEOTIDE SEQUENCE</scope>
    <source>
        <strain evidence="5">AP11</strain>
    </source>
</reference>
<name>A0ABY5V2F3_9BACT</name>
<dbReference type="Gene3D" id="3.40.50.1980">
    <property type="entry name" value="Nitrogenase molybdenum iron protein domain"/>
    <property type="match status" value="2"/>
</dbReference>
<proteinExistence type="inferred from homology"/>
<keyword evidence="6" id="KW-1185">Reference proteome</keyword>
<comment type="similarity">
    <text evidence="1">Belongs to the bacterial solute-binding protein 9 family.</text>
</comment>
<dbReference type="RefSeq" id="WP_019244905.1">
    <property type="nucleotide sequence ID" value="NZ_CAPH01000004.1"/>
</dbReference>
<dbReference type="PROSITE" id="PS51257">
    <property type="entry name" value="PROKAR_LIPOPROTEIN"/>
    <property type="match status" value="1"/>
</dbReference>
<evidence type="ECO:0000256" key="2">
    <source>
        <dbReference type="ARBA" id="ARBA00022448"/>
    </source>
</evidence>
<dbReference type="InterPro" id="IPR006127">
    <property type="entry name" value="ZnuA-like"/>
</dbReference>
<evidence type="ECO:0000313" key="5">
    <source>
        <dbReference type="EMBL" id="UWN57676.1"/>
    </source>
</evidence>
<evidence type="ECO:0000313" key="6">
    <source>
        <dbReference type="Proteomes" id="UP001059295"/>
    </source>
</evidence>
<dbReference type="InterPro" id="IPR050492">
    <property type="entry name" value="Bact_metal-bind_prot9"/>
</dbReference>
<gene>
    <name evidence="5" type="ORF">NQ491_02540</name>
</gene>
<accession>A0ABY5V2F3</accession>
<feature type="signal peptide" evidence="4">
    <location>
        <begin position="1"/>
        <end position="20"/>
    </location>
</feature>
<dbReference type="Pfam" id="PF01297">
    <property type="entry name" value="ZnuA"/>
    <property type="match status" value="1"/>
</dbReference>
<dbReference type="GeneID" id="82890576"/>
<evidence type="ECO:0000256" key="3">
    <source>
        <dbReference type="ARBA" id="ARBA00022729"/>
    </source>
</evidence>
<evidence type="ECO:0000256" key="1">
    <source>
        <dbReference type="ARBA" id="ARBA00011028"/>
    </source>
</evidence>
<dbReference type="Proteomes" id="UP001059295">
    <property type="component" value="Chromosome"/>
</dbReference>
<organism evidence="5 6">
    <name type="scientific">Alistipes ihumii AP11</name>
    <dbReference type="NCBI Taxonomy" id="1211813"/>
    <lineage>
        <taxon>Bacteria</taxon>
        <taxon>Pseudomonadati</taxon>
        <taxon>Bacteroidota</taxon>
        <taxon>Bacteroidia</taxon>
        <taxon>Bacteroidales</taxon>
        <taxon>Rikenellaceae</taxon>
        <taxon>Alistipes</taxon>
    </lineage>
</organism>
<keyword evidence="2" id="KW-0813">Transport</keyword>
<keyword evidence="3 4" id="KW-0732">Signal</keyword>
<feature type="chain" id="PRO_5046840366" evidence="4">
    <location>
        <begin position="21"/>
        <end position="286"/>
    </location>
</feature>
<protein>
    <submittedName>
        <fullName evidence="5">Zinc ABC transporter substrate-binding protein</fullName>
    </submittedName>
</protein>
<dbReference type="PANTHER" id="PTHR42953">
    <property type="entry name" value="HIGH-AFFINITY ZINC UPTAKE SYSTEM PROTEIN ZNUA-RELATED"/>
    <property type="match status" value="1"/>
</dbReference>
<dbReference type="PANTHER" id="PTHR42953:SF3">
    <property type="entry name" value="HIGH-AFFINITY ZINC UPTAKE SYSTEM PROTEIN ZNUA"/>
    <property type="match status" value="1"/>
</dbReference>
<dbReference type="EMBL" id="CP102294">
    <property type="protein sequence ID" value="UWN57676.1"/>
    <property type="molecule type" value="Genomic_DNA"/>
</dbReference>